<comment type="caution">
    <text evidence="2">The sequence shown here is derived from an EMBL/GenBank/DDBJ whole genome shotgun (WGS) entry which is preliminary data.</text>
</comment>
<keyword evidence="3" id="KW-1185">Reference proteome</keyword>
<name>A0ABQ8Q097_9AGAR</name>
<evidence type="ECO:0000313" key="2">
    <source>
        <dbReference type="EMBL" id="KAJ3992124.1"/>
    </source>
</evidence>
<gene>
    <name evidence="2" type="ORF">F5050DRAFT_1580171</name>
</gene>
<proteinExistence type="predicted"/>
<dbReference type="PANTHER" id="PTHR31912">
    <property type="entry name" value="IP13529P"/>
    <property type="match status" value="1"/>
</dbReference>
<sequence length="988" mass="112571">FLLDVLDNLPRLRLSSAHLKMILFMMRNINPKDVPSYRSLREEQARLKNLCGVPTIQYQSQQGDIYYLNDVVDMMKKNFENPETASHIMIYPEDTESFPSEFTQFARIREHPEQLTPSFQQNNKRFYIDELALLYDGRMVIPLIWVLVKGEVHAYCQMVTISTTGLVIEDGDIQIPAKELDMNFPELIAKTQGLQFAAQFASFASAMPNKYREIDKDEDHFVVWMPVWADDVSGARSKQYQKHVNVYMCNGSLPGKLVQQEYHVIFVGSSPQVSATEMLGSVMKQVESTHANPARCYNAATGHFCRFRLQVPYLPADNPQQSEECSHIGHLGSYPCRICHVGGPYTEKESNEGYEAFYNVGTPRSSTETWDAIFQQICLASRGIASHVEKVKTESGTADKTAQYWINILLSKSSDLKKKDPKRLVDDISVELLLWLVTQTTQPYNPLLDSQYLDPCKDSPIENLHTYLLGHEKYAWYAMHTSWNESTQALFTVRLQSTDINGLNIPPIRSAYVMQYRNGLIRKHFKTLMQTSIFHIQDIVSEHQFTLAKAIGELGAVLWITEIDNLDQYLEDLEVLIDNVLDAWALMDPRKILVKIKLHLIKHLPAHIQRFGLSVRFSTEVFECFNAVFRMCSVLSNHQAPSRDIALKNGEMCRVKHILSGGCWLQNGRVTRAGEGITSFFKSTPILHRHLGWVPPRHLQPGSVRCPGRDKRLVLAGAATKAFAAVTCGVPGLAPDSSWIVASHVVSQSEDVCPVGSWVIVRFPNRHFIARIIEILHPSAPEKNLLDLVTVEEFALGEALHHYYGMPILYNPQQHLVIASGTIQFIINVQHDCRAAGCSPTGSYRQRQERIESNRQLSCIKHVDNSERYIINTHALHNASRIRRYLPRYLTVPRQLICDQKTWHIEIATTLRASQNFKRAERKEKNAMTREKNKEKAEAAQRGHSENVHIHIASNEERSTARKRHHRELEMGSMSDLGGDMEMDSELA</sequence>
<reference evidence="2" key="1">
    <citation type="submission" date="2022-08" db="EMBL/GenBank/DDBJ databases">
        <authorList>
            <consortium name="DOE Joint Genome Institute"/>
            <person name="Min B."/>
            <person name="Riley R."/>
            <person name="Sierra-Patev S."/>
            <person name="Naranjo-Ortiz M."/>
            <person name="Looney B."/>
            <person name="Konkel Z."/>
            <person name="Slot J.C."/>
            <person name="Sakamoto Y."/>
            <person name="Steenwyk J.L."/>
            <person name="Rokas A."/>
            <person name="Carro J."/>
            <person name="Camarero S."/>
            <person name="Ferreira P."/>
            <person name="Molpeceres G."/>
            <person name="Ruiz-Duenas F.J."/>
            <person name="Serrano A."/>
            <person name="Henrissat B."/>
            <person name="Drula E."/>
            <person name="Hughes K.W."/>
            <person name="Mata J.L."/>
            <person name="Ishikawa N.K."/>
            <person name="Vargas-Isla R."/>
            <person name="Ushijima S."/>
            <person name="Smith C.A."/>
            <person name="Ahrendt S."/>
            <person name="Andreopoulos W."/>
            <person name="He G."/>
            <person name="Labutti K."/>
            <person name="Lipzen A."/>
            <person name="Ng V."/>
            <person name="Sandor L."/>
            <person name="Barry K."/>
            <person name="Martinez A.T."/>
            <person name="Xiao Y."/>
            <person name="Gibbons J.G."/>
            <person name="Terashima K."/>
            <person name="Hibbett D.S."/>
            <person name="Grigoriev I.V."/>
        </authorList>
    </citation>
    <scope>NUCLEOTIDE SEQUENCE</scope>
    <source>
        <strain evidence="2">TFB10827</strain>
    </source>
</reference>
<evidence type="ECO:0000256" key="1">
    <source>
        <dbReference type="SAM" id="MobiDB-lite"/>
    </source>
</evidence>
<feature type="non-terminal residue" evidence="2">
    <location>
        <position position="1"/>
    </location>
</feature>
<dbReference type="Proteomes" id="UP001163828">
    <property type="component" value="Unassembled WGS sequence"/>
</dbReference>
<protein>
    <submittedName>
        <fullName evidence="2">Uncharacterized protein</fullName>
    </submittedName>
</protein>
<evidence type="ECO:0000313" key="3">
    <source>
        <dbReference type="Proteomes" id="UP001163828"/>
    </source>
</evidence>
<accession>A0ABQ8Q097</accession>
<feature type="compositionally biased region" description="Acidic residues" evidence="1">
    <location>
        <begin position="979"/>
        <end position="988"/>
    </location>
</feature>
<dbReference type="EMBL" id="MU790896">
    <property type="protein sequence ID" value="KAJ3992124.1"/>
    <property type="molecule type" value="Genomic_DNA"/>
</dbReference>
<feature type="region of interest" description="Disordered" evidence="1">
    <location>
        <begin position="918"/>
        <end position="988"/>
    </location>
</feature>
<feature type="compositionally biased region" description="Basic and acidic residues" evidence="1">
    <location>
        <begin position="918"/>
        <end position="960"/>
    </location>
</feature>
<dbReference type="PANTHER" id="PTHR31912:SF34">
    <property type="entry name" value="NOTOCHORD-RELATED PROTEIN"/>
    <property type="match status" value="1"/>
</dbReference>
<organism evidence="2 3">
    <name type="scientific">Lentinula boryana</name>
    <dbReference type="NCBI Taxonomy" id="40481"/>
    <lineage>
        <taxon>Eukaryota</taxon>
        <taxon>Fungi</taxon>
        <taxon>Dikarya</taxon>
        <taxon>Basidiomycota</taxon>
        <taxon>Agaricomycotina</taxon>
        <taxon>Agaricomycetes</taxon>
        <taxon>Agaricomycetidae</taxon>
        <taxon>Agaricales</taxon>
        <taxon>Marasmiineae</taxon>
        <taxon>Omphalotaceae</taxon>
        <taxon>Lentinula</taxon>
    </lineage>
</organism>